<dbReference type="RefSeq" id="WP_156446565.1">
    <property type="nucleotide sequence ID" value="NZ_JBHSLU010000038.1"/>
</dbReference>
<organism evidence="2 3">
    <name type="scientific">Bosea massiliensis</name>
    <dbReference type="NCBI Taxonomy" id="151419"/>
    <lineage>
        <taxon>Bacteria</taxon>
        <taxon>Pseudomonadati</taxon>
        <taxon>Pseudomonadota</taxon>
        <taxon>Alphaproteobacteria</taxon>
        <taxon>Hyphomicrobiales</taxon>
        <taxon>Boseaceae</taxon>
        <taxon>Bosea</taxon>
    </lineage>
</organism>
<feature type="region of interest" description="Disordered" evidence="1">
    <location>
        <begin position="34"/>
        <end position="60"/>
    </location>
</feature>
<gene>
    <name evidence="2" type="ORF">ACFPN9_13440</name>
</gene>
<evidence type="ECO:0000313" key="3">
    <source>
        <dbReference type="Proteomes" id="UP001596060"/>
    </source>
</evidence>
<evidence type="ECO:0000256" key="1">
    <source>
        <dbReference type="SAM" id="MobiDB-lite"/>
    </source>
</evidence>
<dbReference type="Proteomes" id="UP001596060">
    <property type="component" value="Unassembled WGS sequence"/>
</dbReference>
<name>A0ABW0P2F2_9HYPH</name>
<accession>A0ABW0P2F2</accession>
<sequence length="109" mass="11683">MLITRPHSAMRRPWVVRMQAVLPSAILRPSFQQKQSGSGAWACRGGSSGMAGSAAKPEKGKPIIAKVMKNTCDVGKILRDLRVVAATAALKAVISRSCETKGRLQRHCG</sequence>
<proteinExistence type="predicted"/>
<protein>
    <submittedName>
        <fullName evidence="2">Uncharacterized protein</fullName>
    </submittedName>
</protein>
<reference evidence="3" key="1">
    <citation type="journal article" date="2019" name="Int. J. Syst. Evol. Microbiol.">
        <title>The Global Catalogue of Microorganisms (GCM) 10K type strain sequencing project: providing services to taxonomists for standard genome sequencing and annotation.</title>
        <authorList>
            <consortium name="The Broad Institute Genomics Platform"/>
            <consortium name="The Broad Institute Genome Sequencing Center for Infectious Disease"/>
            <person name="Wu L."/>
            <person name="Ma J."/>
        </authorList>
    </citation>
    <scope>NUCLEOTIDE SEQUENCE [LARGE SCALE GENOMIC DNA]</scope>
    <source>
        <strain evidence="3">CCUG 43117</strain>
    </source>
</reference>
<evidence type="ECO:0000313" key="2">
    <source>
        <dbReference type="EMBL" id="MFC5506262.1"/>
    </source>
</evidence>
<keyword evidence="3" id="KW-1185">Reference proteome</keyword>
<comment type="caution">
    <text evidence="2">The sequence shown here is derived from an EMBL/GenBank/DDBJ whole genome shotgun (WGS) entry which is preliminary data.</text>
</comment>
<dbReference type="EMBL" id="JBHSLU010000038">
    <property type="protein sequence ID" value="MFC5506262.1"/>
    <property type="molecule type" value="Genomic_DNA"/>
</dbReference>